<dbReference type="FunFam" id="3.40.50.720:FF:000084">
    <property type="entry name" value="Short-chain dehydrogenase reductase"/>
    <property type="match status" value="1"/>
</dbReference>
<name>A0A6B0TWB1_9RHOB</name>
<dbReference type="RefSeq" id="WP_160855034.1">
    <property type="nucleotide sequence ID" value="NZ_WUWG01000003.1"/>
</dbReference>
<dbReference type="InterPro" id="IPR002347">
    <property type="entry name" value="SDR_fam"/>
</dbReference>
<evidence type="ECO:0000256" key="2">
    <source>
        <dbReference type="ARBA" id="ARBA00023002"/>
    </source>
</evidence>
<proteinExistence type="inferred from homology"/>
<dbReference type="InterPro" id="IPR036291">
    <property type="entry name" value="NAD(P)-bd_dom_sf"/>
</dbReference>
<keyword evidence="2" id="KW-0560">Oxidoreductase</keyword>
<dbReference type="PROSITE" id="PS00061">
    <property type="entry name" value="ADH_SHORT"/>
    <property type="match status" value="1"/>
</dbReference>
<dbReference type="PANTHER" id="PTHR42760:SF133">
    <property type="entry name" value="3-OXOACYL-[ACYL-CARRIER-PROTEIN] REDUCTASE"/>
    <property type="match status" value="1"/>
</dbReference>
<dbReference type="AlphaFoldDB" id="A0A6B0TWB1"/>
<dbReference type="PANTHER" id="PTHR42760">
    <property type="entry name" value="SHORT-CHAIN DEHYDROGENASES/REDUCTASES FAMILY MEMBER"/>
    <property type="match status" value="1"/>
</dbReference>
<reference evidence="3 4" key="1">
    <citation type="submission" date="2019-12" db="EMBL/GenBank/DDBJ databases">
        <title>Strain KN286 was isolated from seawater, which was collected from Caroline Seamount in the tropical western Pacific.</title>
        <authorList>
            <person name="Wang Q."/>
        </authorList>
    </citation>
    <scope>NUCLEOTIDE SEQUENCE [LARGE SCALE GENOMIC DNA]</scope>
    <source>
        <strain evidence="3 4">KN286</strain>
    </source>
</reference>
<evidence type="ECO:0000313" key="4">
    <source>
        <dbReference type="Proteomes" id="UP000436016"/>
    </source>
</evidence>
<protein>
    <submittedName>
        <fullName evidence="3">SDR family oxidoreductase</fullName>
    </submittedName>
</protein>
<evidence type="ECO:0000256" key="1">
    <source>
        <dbReference type="ARBA" id="ARBA00006484"/>
    </source>
</evidence>
<dbReference type="SUPFAM" id="SSF51735">
    <property type="entry name" value="NAD(P)-binding Rossmann-fold domains"/>
    <property type="match status" value="1"/>
</dbReference>
<dbReference type="Proteomes" id="UP000436016">
    <property type="component" value="Unassembled WGS sequence"/>
</dbReference>
<comment type="caution">
    <text evidence="3">The sequence shown here is derived from an EMBL/GenBank/DDBJ whole genome shotgun (WGS) entry which is preliminary data.</text>
</comment>
<organism evidence="3 4">
    <name type="scientific">Oceanomicrobium pacificus</name>
    <dbReference type="NCBI Taxonomy" id="2692916"/>
    <lineage>
        <taxon>Bacteria</taxon>
        <taxon>Pseudomonadati</taxon>
        <taxon>Pseudomonadota</taxon>
        <taxon>Alphaproteobacteria</taxon>
        <taxon>Rhodobacterales</taxon>
        <taxon>Paracoccaceae</taxon>
        <taxon>Oceanomicrobium</taxon>
    </lineage>
</organism>
<sequence length="259" mass="26804">MTEPSGTNRLVGKTALVTGAGSRGIGREIALALAREGADVLVHGHRDMDMAQQVAAEVAERGVRSAALLADLSDPAAARALVAQTIERLAPPDILVSNAGMTLRKPLMDCMDAEFEGLLAVNLRAGFALAQAAAAAMIDRKVAGRLIFVSSVNQDLVMDGQGLYGATKGGLRQLARSFALELAPHGITSNIIAPGLVETDFNRDVLRNPEFRAFATSGIPMGRGADPSEVAGAALYLADPASAYVTGTTITIDGGKSLP</sequence>
<keyword evidence="4" id="KW-1185">Reference proteome</keyword>
<accession>A0A6B0TWB1</accession>
<dbReference type="PRINTS" id="PR00080">
    <property type="entry name" value="SDRFAMILY"/>
</dbReference>
<dbReference type="Gene3D" id="3.40.50.720">
    <property type="entry name" value="NAD(P)-binding Rossmann-like Domain"/>
    <property type="match status" value="1"/>
</dbReference>
<dbReference type="EMBL" id="WUWG01000003">
    <property type="protein sequence ID" value="MXU66025.1"/>
    <property type="molecule type" value="Genomic_DNA"/>
</dbReference>
<dbReference type="PRINTS" id="PR00081">
    <property type="entry name" value="GDHRDH"/>
</dbReference>
<dbReference type="InterPro" id="IPR020904">
    <property type="entry name" value="Sc_DH/Rdtase_CS"/>
</dbReference>
<comment type="similarity">
    <text evidence="1">Belongs to the short-chain dehydrogenases/reductases (SDR) family.</text>
</comment>
<dbReference type="GO" id="GO:0016616">
    <property type="term" value="F:oxidoreductase activity, acting on the CH-OH group of donors, NAD or NADP as acceptor"/>
    <property type="evidence" value="ECO:0007669"/>
    <property type="project" value="TreeGrafter"/>
</dbReference>
<gene>
    <name evidence="3" type="ORF">GSH16_11235</name>
</gene>
<evidence type="ECO:0000313" key="3">
    <source>
        <dbReference type="EMBL" id="MXU66025.1"/>
    </source>
</evidence>
<dbReference type="Pfam" id="PF13561">
    <property type="entry name" value="adh_short_C2"/>
    <property type="match status" value="1"/>
</dbReference>